<dbReference type="Pfam" id="PF11985">
    <property type="entry name" value="Phage_Mu_Gp27"/>
    <property type="match status" value="1"/>
</dbReference>
<dbReference type="STRING" id="265072.Mfla_2702"/>
<sequence>MAKRSEVQGLPAEVRKWLDQTLAENNFSGYMEIAAALKERGYAISKSSVHRYGQKLENRLAAIKASTEAAEAIVNASPDEGDARSEAIMALVQTEMFDAILNLQEAVESEPEKRMKILASAAKSIALASRASVNQKKWAVEVRAKIAAKLNAASNEAESIAKDAGMSDDTWAAIRAKFLGIKVEV</sequence>
<dbReference type="HOGENOM" id="CLU_125374_0_0_4"/>
<accession>Q1GXS2</accession>
<reference evidence="1 2" key="1">
    <citation type="submission" date="2006-03" db="EMBL/GenBank/DDBJ databases">
        <title>Complete sequence of Methylobacillus flagellatus KT.</title>
        <authorList>
            <consortium name="US DOE Joint Genome Institute"/>
            <person name="Copeland A."/>
            <person name="Lucas S."/>
            <person name="Lapidus A."/>
            <person name="Barry K."/>
            <person name="Detter J.C."/>
            <person name="Glavina del Rio T."/>
            <person name="Hammon N."/>
            <person name="Israni S."/>
            <person name="Dalin E."/>
            <person name="Tice H."/>
            <person name="Pitluck S."/>
            <person name="Brettin T."/>
            <person name="Bruce D."/>
            <person name="Han C."/>
            <person name="Tapia R."/>
            <person name="Saunders E."/>
            <person name="Gilna P."/>
            <person name="Schmutz J."/>
            <person name="Larimer F."/>
            <person name="Land M."/>
            <person name="Kyrpides N."/>
            <person name="Anderson I."/>
            <person name="Richardson P."/>
        </authorList>
    </citation>
    <scope>NUCLEOTIDE SEQUENCE [LARGE SCALE GENOMIC DNA]</scope>
    <source>
        <strain evidence="2">KT / ATCC 51484 / DSM 6875</strain>
    </source>
</reference>
<dbReference type="RefSeq" id="WP_011480918.1">
    <property type="nucleotide sequence ID" value="NC_007947.1"/>
</dbReference>
<dbReference type="EMBL" id="CP000284">
    <property type="protein sequence ID" value="ABE50965.1"/>
    <property type="molecule type" value="Genomic_DNA"/>
</dbReference>
<keyword evidence="2" id="KW-1185">Reference proteome</keyword>
<gene>
    <name evidence="1" type="ordered locus">Mfla_2702</name>
</gene>
<dbReference type="Proteomes" id="UP000002440">
    <property type="component" value="Chromosome"/>
</dbReference>
<evidence type="ECO:0000313" key="1">
    <source>
        <dbReference type="EMBL" id="ABE50965.1"/>
    </source>
</evidence>
<name>Q1GXS2_METFK</name>
<organism evidence="1 2">
    <name type="scientific">Methylobacillus flagellatus (strain ATCC 51484 / DSM 6875 / VKM B-1610 / KT)</name>
    <dbReference type="NCBI Taxonomy" id="265072"/>
    <lineage>
        <taxon>Bacteria</taxon>
        <taxon>Pseudomonadati</taxon>
        <taxon>Pseudomonadota</taxon>
        <taxon>Betaproteobacteria</taxon>
        <taxon>Nitrosomonadales</taxon>
        <taxon>Methylophilaceae</taxon>
        <taxon>Methylobacillus</taxon>
    </lineage>
</organism>
<dbReference type="InterPro" id="IPR021874">
    <property type="entry name" value="Phage_Mu_Gp27"/>
</dbReference>
<dbReference type="OrthoDB" id="371328at2"/>
<dbReference type="eggNOG" id="ENOG502Z8Y4">
    <property type="taxonomic scope" value="Bacteria"/>
</dbReference>
<dbReference type="AlphaFoldDB" id="Q1GXS2"/>
<proteinExistence type="predicted"/>
<dbReference type="KEGG" id="mfa:Mfla_2702"/>
<protein>
    <submittedName>
        <fullName evidence="1">Uncharacterized protein</fullName>
    </submittedName>
</protein>
<evidence type="ECO:0000313" key="2">
    <source>
        <dbReference type="Proteomes" id="UP000002440"/>
    </source>
</evidence>